<name>A0ABQ7NQC8_BRACM</name>
<evidence type="ECO:0000259" key="9">
    <source>
        <dbReference type="PROSITE" id="PS50011"/>
    </source>
</evidence>
<keyword evidence="2" id="KW-0433">Leucine-rich repeat</keyword>
<dbReference type="Pfam" id="PF07714">
    <property type="entry name" value="PK_Tyr_Ser-Thr"/>
    <property type="match status" value="1"/>
</dbReference>
<dbReference type="Gene3D" id="3.30.200.20">
    <property type="entry name" value="Phosphorylase Kinase, domain 1"/>
    <property type="match status" value="2"/>
</dbReference>
<evidence type="ECO:0000256" key="8">
    <source>
        <dbReference type="SAM" id="Phobius"/>
    </source>
</evidence>
<sequence length="1822" mass="205052">MTIAVLSLSAVFTFFFRPKASLPPLIYLPSSSQTHIFGYIIYTIVLSIYNLNPLYALPISGDGDADALLKFKSSLVNATVLEAEGWDSGVPPCTGDRGSHSTWKGVMCDNGVVYALRLENMSLTGMLDLQPLVSMPSLESVSFMYNSFEGPMPRGVDGIVTLVYLYLAHNKFSGEIDGDLFDGMNDLVKVHLEGNMFSGEVPESLGRLPKLTELNLEDNMFTGTRPPFKRKSIVSVNFTNNQLEGRIPVALSLMNTTFFQGNKGLCGPPLLPCKNTPPLLPVFLLAITILAVVVLVVFFCSIFIFGRRKNKASEVHEHGYSSSLGTLSIPSEQQFSEKSSMDSKVYRTLANEVSQRDSVATSSILELPREEADKRVDQKKLHFVRNDREKFTLQEMLCASAEVLGSGGFGSSYKAALPSGRAVVIKRFRFMSNTSDGSRIGREELYDYMKRIGRLSHPNLLPLIAFHYRKDEKLFVTDYIPLGSLANLLHANRTPGQVVLDWPIRLKIAKGVTRALDYLYKIFPDLNLPHGHLKSSNVLLDHDFEPLLTDYALVPVVNKDQSHFMVAYKSPEFTLENRTSRKSDVWSLGILILELLTGKFPANYLRHGKGSDDELAAWVESVARTEWTPDVFDKEMQAGREQEGQMLKLLKIGLRCCDWDVERRMELHEAVDRIEEVDHGDVGESFQESFRSSYVTADYEYRFSRTTTGEFSLVKTYHFYWHSTMPSKTYLVASTLMEIIDFHMILHDNKPAVVYSLLVLLLAVSFFVPISSDGDADALLKFKSSLVNATVLTGWGDSGDPPCTGKKGSNSKWKGVMCSAGVVYAIRLENMSLAGTLDVQALGSLRGLKSVSFMRNGFEGPIPRGLDGLGSLVHLYLAHNRFSGEIDGGLFDGMKDLVKVHLEGNRFSGEIPKSLGKLPKLTELNLEDNLFTGKIPPFNQKNLVTVNVANNRLEGRIPLTLGLMNITFFLGNKGLCGPPLLPCRHPRPPLVAVFLLALTILAVIVLITVFCSVCILSRRQRKGPEHDHGHSPSLGLGTVYGPSDQQQQNSEKSSQDSKVYRKLASEAVQRESTATSSALSQRALPREEDQRKLHFVRNDQEKFTLQDMLRASAEVLGSGGFGSSYKAALTGSRAVVVKRFRFMNNIRREEFYDHMKKIGRLSHPNLLPLIAFYYRKDEKLLVTNYIPNGSLANLLHANRTPGQVVLDWPIRLKIARGVTRGLAYLYRTFPDLNLPHGHLKSSNVLLDHDFEPLLTDYALVPVVNKDQSHQFMVAYKSPEFTQQDRTSRKSDVWSLGILILEILTGKFPASYLRQGKGADDELAAWVESVARTEWNADVFDKEMRAGKEQEGQMLKLLKIGLRCCDWDVERRMELHEAVDRIEEVDYREAGGSQESFRSSYVTASDGENRFSRAMTGEFSLKKHKEHSGVAVEMAVTADYQVQFPENDDIYSILAAEGIEFLLSHSGEVPLEYIHGKTICLFFSANWCRPCKDFTPELVKLYESLQKRGEELEIIFVSFDHDMTLFYEHFWSMPWLAVPFSLSLRNKLTDKYRVARIPSLVPLYPDEISVADDVIGLIEDYGPEAFPFTKKRKEELKAIDESKRVGGQLEKLLTHETRSYVVSRNGSKVLVSDLVGKTIGLYFGAHWCPPFRSFTSQLIDVYNELTISTKGSFEVILVSTDRDAREFNINMTNMPWLAIPYEDRTRQDLCRIFNIKLIPALVIIGPEEKTVCTNAREMVSLYGSRSYPFTESRVAELEACLKKEGDSFPRKVKDKKHEHELKLDMAKGYVCDFCKKQGKFWAFSCDACDYDLHPTCVEEQEEQ</sequence>
<feature type="compositionally biased region" description="Polar residues" evidence="7">
    <location>
        <begin position="1043"/>
        <end position="1052"/>
    </location>
</feature>
<dbReference type="CDD" id="cd03009">
    <property type="entry name" value="TryX_like_TryX_NRX"/>
    <property type="match status" value="2"/>
</dbReference>
<dbReference type="InterPro" id="IPR013210">
    <property type="entry name" value="LRR_N_plant-typ"/>
</dbReference>
<feature type="transmembrane region" description="Helical" evidence="8">
    <location>
        <begin position="990"/>
        <end position="1016"/>
    </location>
</feature>
<comment type="subcellular location">
    <subcellularLocation>
        <location evidence="1">Membrane</location>
    </subcellularLocation>
</comment>
<protein>
    <recommendedName>
        <fullName evidence="13">Protein kinase domain-containing protein</fullName>
    </recommendedName>
</protein>
<dbReference type="Gene3D" id="3.40.30.10">
    <property type="entry name" value="Glutaredoxin"/>
    <property type="match status" value="2"/>
</dbReference>
<dbReference type="InterPro" id="IPR001611">
    <property type="entry name" value="Leu-rich_rpt"/>
</dbReference>
<feature type="domain" description="Protein kinase" evidence="9">
    <location>
        <begin position="398"/>
        <end position="682"/>
    </location>
</feature>
<keyword evidence="6 8" id="KW-0472">Membrane</keyword>
<reference evidence="11 12" key="1">
    <citation type="submission" date="2021-03" db="EMBL/GenBank/DDBJ databases">
        <authorList>
            <person name="King G.J."/>
            <person name="Bancroft I."/>
            <person name="Baten A."/>
            <person name="Bloomfield J."/>
            <person name="Borpatragohain P."/>
            <person name="He Z."/>
            <person name="Irish N."/>
            <person name="Irwin J."/>
            <person name="Liu K."/>
            <person name="Mauleon R.P."/>
            <person name="Moore J."/>
            <person name="Morris R."/>
            <person name="Ostergaard L."/>
            <person name="Wang B."/>
            <person name="Wells R."/>
        </authorList>
    </citation>
    <scope>NUCLEOTIDE SEQUENCE [LARGE SCALE GENOMIC DNA]</scope>
    <source>
        <strain evidence="11">R-o-18</strain>
        <tissue evidence="11">Leaf</tissue>
    </source>
</reference>
<keyword evidence="3 8" id="KW-0812">Transmembrane</keyword>
<dbReference type="InterPro" id="IPR032675">
    <property type="entry name" value="LRR_dom_sf"/>
</dbReference>
<keyword evidence="12" id="KW-1185">Reference proteome</keyword>
<dbReference type="Proteomes" id="UP000823674">
    <property type="component" value="Chromosome A01"/>
</dbReference>
<keyword evidence="5 8" id="KW-1133">Transmembrane helix</keyword>
<dbReference type="SUPFAM" id="SSF52058">
    <property type="entry name" value="L domain-like"/>
    <property type="match status" value="2"/>
</dbReference>
<feature type="transmembrane region" description="Helical" evidence="8">
    <location>
        <begin position="752"/>
        <end position="770"/>
    </location>
</feature>
<accession>A0ABQ7NQC8</accession>
<evidence type="ECO:0000313" key="11">
    <source>
        <dbReference type="EMBL" id="KAG5413057.1"/>
    </source>
</evidence>
<feature type="domain" description="Thioredoxin" evidence="10">
    <location>
        <begin position="1449"/>
        <end position="1603"/>
    </location>
</feature>
<evidence type="ECO:0000259" key="10">
    <source>
        <dbReference type="PROSITE" id="PS51352"/>
    </source>
</evidence>
<evidence type="ECO:0000256" key="6">
    <source>
        <dbReference type="ARBA" id="ARBA00023136"/>
    </source>
</evidence>
<comment type="caution">
    <text evidence="11">The sequence shown here is derived from an EMBL/GenBank/DDBJ whole genome shotgun (WGS) entry which is preliminary data.</text>
</comment>
<dbReference type="InterPro" id="IPR013766">
    <property type="entry name" value="Thioredoxin_domain"/>
</dbReference>
<dbReference type="Pfam" id="PF08263">
    <property type="entry name" value="LRRNT_2"/>
    <property type="match status" value="2"/>
</dbReference>
<dbReference type="PROSITE" id="PS50011">
    <property type="entry name" value="PROTEIN_KINASE_DOM"/>
    <property type="match status" value="2"/>
</dbReference>
<dbReference type="Pfam" id="PF13905">
    <property type="entry name" value="Thioredoxin_8"/>
    <property type="match status" value="2"/>
</dbReference>
<dbReference type="InterPro" id="IPR011009">
    <property type="entry name" value="Kinase-like_dom_sf"/>
</dbReference>
<dbReference type="InterPro" id="IPR004146">
    <property type="entry name" value="DC1"/>
</dbReference>
<proteinExistence type="predicted"/>
<evidence type="ECO:0000256" key="3">
    <source>
        <dbReference type="ARBA" id="ARBA00022692"/>
    </source>
</evidence>
<dbReference type="PANTHER" id="PTHR48007:SF66">
    <property type="entry name" value="PROTEIN KINASE DOMAIN-CONTAINING PROTEIN"/>
    <property type="match status" value="1"/>
</dbReference>
<dbReference type="InterPro" id="IPR045870">
    <property type="entry name" value="TryX_NRX_thioredoxin_dom"/>
</dbReference>
<dbReference type="EMBL" id="JADBGQ010000001">
    <property type="protein sequence ID" value="KAG5413057.1"/>
    <property type="molecule type" value="Genomic_DNA"/>
</dbReference>
<dbReference type="InterPro" id="IPR046959">
    <property type="entry name" value="PRK1-6/SRF4-like"/>
</dbReference>
<dbReference type="InterPro" id="IPR036249">
    <property type="entry name" value="Thioredoxin-like_sf"/>
</dbReference>
<evidence type="ECO:0000256" key="2">
    <source>
        <dbReference type="ARBA" id="ARBA00022614"/>
    </source>
</evidence>
<feature type="domain" description="Protein kinase" evidence="9">
    <location>
        <begin position="1110"/>
        <end position="1384"/>
    </location>
</feature>
<evidence type="ECO:0000256" key="1">
    <source>
        <dbReference type="ARBA" id="ARBA00004370"/>
    </source>
</evidence>
<dbReference type="InterPro" id="IPR046349">
    <property type="entry name" value="C1-like_sf"/>
</dbReference>
<evidence type="ECO:0000256" key="7">
    <source>
        <dbReference type="SAM" id="MobiDB-lite"/>
    </source>
</evidence>
<dbReference type="InterPro" id="IPR001245">
    <property type="entry name" value="Ser-Thr/Tyr_kinase_cat_dom"/>
</dbReference>
<dbReference type="Pfam" id="PF00069">
    <property type="entry name" value="Pkinase"/>
    <property type="match status" value="1"/>
</dbReference>
<dbReference type="Gene3D" id="3.80.10.10">
    <property type="entry name" value="Ribonuclease Inhibitor"/>
    <property type="match status" value="4"/>
</dbReference>
<feature type="compositionally biased region" description="Polar residues" evidence="7">
    <location>
        <begin position="1070"/>
        <end position="1080"/>
    </location>
</feature>
<dbReference type="Pfam" id="PF13855">
    <property type="entry name" value="LRR_8"/>
    <property type="match status" value="1"/>
</dbReference>
<dbReference type="SUPFAM" id="SSF56112">
    <property type="entry name" value="Protein kinase-like (PK-like)"/>
    <property type="match status" value="2"/>
</dbReference>
<keyword evidence="4" id="KW-0677">Repeat</keyword>
<dbReference type="InterPro" id="IPR012336">
    <property type="entry name" value="Thioredoxin-like_fold"/>
</dbReference>
<dbReference type="PROSITE" id="PS51352">
    <property type="entry name" value="THIOREDOXIN_2"/>
    <property type="match status" value="1"/>
</dbReference>
<feature type="region of interest" description="Disordered" evidence="7">
    <location>
        <begin position="1021"/>
        <end position="1086"/>
    </location>
</feature>
<gene>
    <name evidence="11" type="primary">A01p007190.1_BraROA</name>
    <name evidence="11" type="ORF">IGI04_000624</name>
</gene>
<dbReference type="PANTHER" id="PTHR48007">
    <property type="entry name" value="LEUCINE-RICH REPEAT RECEPTOR-LIKE PROTEIN KINASE PXC1"/>
    <property type="match status" value="1"/>
</dbReference>
<evidence type="ECO:0000313" key="12">
    <source>
        <dbReference type="Proteomes" id="UP000823674"/>
    </source>
</evidence>
<feature type="transmembrane region" description="Helical" evidence="8">
    <location>
        <begin position="279"/>
        <end position="305"/>
    </location>
</feature>
<evidence type="ECO:0000256" key="5">
    <source>
        <dbReference type="ARBA" id="ARBA00022989"/>
    </source>
</evidence>
<dbReference type="SUPFAM" id="SSF52833">
    <property type="entry name" value="Thioredoxin-like"/>
    <property type="match status" value="2"/>
</dbReference>
<dbReference type="Gene3D" id="1.10.510.10">
    <property type="entry name" value="Transferase(Phosphotransferase) domain 1"/>
    <property type="match status" value="2"/>
</dbReference>
<organism evidence="11 12">
    <name type="scientific">Brassica rapa subsp. trilocularis</name>
    <dbReference type="NCBI Taxonomy" id="1813537"/>
    <lineage>
        <taxon>Eukaryota</taxon>
        <taxon>Viridiplantae</taxon>
        <taxon>Streptophyta</taxon>
        <taxon>Embryophyta</taxon>
        <taxon>Tracheophyta</taxon>
        <taxon>Spermatophyta</taxon>
        <taxon>Magnoliopsida</taxon>
        <taxon>eudicotyledons</taxon>
        <taxon>Gunneridae</taxon>
        <taxon>Pentapetalae</taxon>
        <taxon>rosids</taxon>
        <taxon>malvids</taxon>
        <taxon>Brassicales</taxon>
        <taxon>Brassicaceae</taxon>
        <taxon>Brassiceae</taxon>
        <taxon>Brassica</taxon>
    </lineage>
</organism>
<dbReference type="SUPFAM" id="SSF57889">
    <property type="entry name" value="Cysteine-rich domain"/>
    <property type="match status" value="1"/>
</dbReference>
<evidence type="ECO:0008006" key="13">
    <source>
        <dbReference type="Google" id="ProtNLM"/>
    </source>
</evidence>
<dbReference type="InterPro" id="IPR000719">
    <property type="entry name" value="Prot_kinase_dom"/>
</dbReference>
<evidence type="ECO:0000256" key="4">
    <source>
        <dbReference type="ARBA" id="ARBA00022737"/>
    </source>
</evidence>
<dbReference type="Pfam" id="PF03107">
    <property type="entry name" value="C1_2"/>
    <property type="match status" value="1"/>
</dbReference>